<keyword evidence="5" id="KW-1185">Reference proteome</keyword>
<dbReference type="CDD" id="cd00077">
    <property type="entry name" value="HDc"/>
    <property type="match status" value="1"/>
</dbReference>
<evidence type="ECO:0000256" key="2">
    <source>
        <dbReference type="SAM" id="Phobius"/>
    </source>
</evidence>
<organism evidence="4 5">
    <name type="scientific">Ornithinibacillus xuwenensis</name>
    <dbReference type="NCBI Taxonomy" id="3144668"/>
    <lineage>
        <taxon>Bacteria</taxon>
        <taxon>Bacillati</taxon>
        <taxon>Bacillota</taxon>
        <taxon>Bacilli</taxon>
        <taxon>Bacillales</taxon>
        <taxon>Bacillaceae</taxon>
        <taxon>Ornithinibacillus</taxon>
    </lineage>
</organism>
<dbReference type="SUPFAM" id="SSF109604">
    <property type="entry name" value="HD-domain/PDEase-like"/>
    <property type="match status" value="1"/>
</dbReference>
<dbReference type="InterPro" id="IPR011624">
    <property type="entry name" value="Metal-dep_PHydrolase_7TM_extra"/>
</dbReference>
<feature type="transmembrane region" description="Helical" evidence="2">
    <location>
        <begin position="313"/>
        <end position="332"/>
    </location>
</feature>
<keyword evidence="2" id="KW-0812">Transmembrane</keyword>
<keyword evidence="2" id="KW-1133">Transmembrane helix</keyword>
<protein>
    <submittedName>
        <fullName evidence="4">HD family phosphohydrolase</fullName>
    </submittedName>
</protein>
<evidence type="ECO:0000256" key="1">
    <source>
        <dbReference type="SAM" id="Coils"/>
    </source>
</evidence>
<reference evidence="4 5" key="1">
    <citation type="submission" date="2024-05" db="EMBL/GenBank/DDBJ databases">
        <authorList>
            <person name="Haq I."/>
            <person name="Ullah Z."/>
            <person name="Ahmad R."/>
            <person name="Li M."/>
            <person name="Tong Y."/>
        </authorList>
    </citation>
    <scope>NUCLEOTIDE SEQUENCE [LARGE SCALE GENOMIC DNA]</scope>
    <source>
        <strain evidence="4 5">16A2E</strain>
    </source>
</reference>
<dbReference type="PANTHER" id="PTHR36442">
    <property type="entry name" value="CYCLIC-DI-AMP PHOSPHODIESTERASE PGPH"/>
    <property type="match status" value="1"/>
</dbReference>
<dbReference type="EMBL" id="JBDIML010000001">
    <property type="protein sequence ID" value="MEN2765951.1"/>
    <property type="molecule type" value="Genomic_DNA"/>
</dbReference>
<feature type="coiled-coil region" evidence="1">
    <location>
        <begin position="63"/>
        <end position="118"/>
    </location>
</feature>
<feature type="transmembrane region" description="Helical" evidence="2">
    <location>
        <begin position="448"/>
        <end position="471"/>
    </location>
</feature>
<name>A0ABU9XCF3_9BACI</name>
<feature type="transmembrane region" description="Helical" evidence="2">
    <location>
        <begin position="391"/>
        <end position="409"/>
    </location>
</feature>
<sequence>MNTIKNMVAFILRVRTKWIRIIVPVLALSLYFFLLTFNNVYTETYDIEPLTNARETISSPITIENEQETERKTREAVQNVEDRFDISPDVSEEQIGYIEEIFNAIDKLESEIKEEDQEDTNGTPVQLTNREKVQRLKQLLSNTITENVEDSVFLRLIDVPEADREQGKEVFISYLQDEYQMGVRTENINTAITNVKENIKYSTLEQNLIEALVELTDFAVVENSFYDSEKTAEARRQAASNVEPVMINAGEVIVREGETITHEIYEKINLVGLLNEDRNVFPVIGLGMLIVLIGSVIAYEMNKLDFKKHLDKGKIASILLISFFIISLMKVISLYTTQANQLFFIVPVATGVLLVKQLINERLAIVLAILYAILGGVIFNGEIPGTLNIEAMIYFFFSQFAAIVFLMNVKDRLAIVRAGIGMSVVNVITILLFVFLSFEKYALGDVFVLSGFGVGSAFLSAVFTIGLLPFFETGLGILSDMKLLQLSSPNQPLLKKILTEAPGTYHHSVMVANLSETACDAIGANGLLARVAAYYHDIGKTLRPHYFIENQLSIKNPHDVISPEQSAEIIIRHPYDGADLLKKHRMPKEIIDVAMQHHGTTLLKYFYYKEKETNSNAREEDFRYPGPKPQSKEAAIIAICDSVEAAVRSLKEPTEEKIDEIVSNIVNSRLMDGQLDECPLTIKEVKIIHQTICETLKGIFHSRIQYPSKEEK</sequence>
<keyword evidence="2" id="KW-0472">Membrane</keyword>
<dbReference type="InterPro" id="IPR006674">
    <property type="entry name" value="HD_domain"/>
</dbReference>
<accession>A0ABU9XCF3</accession>
<proteinExistence type="predicted"/>
<dbReference type="NCBIfam" id="TIGR00277">
    <property type="entry name" value="HDIG"/>
    <property type="match status" value="1"/>
</dbReference>
<comment type="caution">
    <text evidence="4">The sequence shown here is derived from an EMBL/GenBank/DDBJ whole genome shotgun (WGS) entry which is preliminary data.</text>
</comment>
<feature type="transmembrane region" description="Helical" evidence="2">
    <location>
        <begin position="362"/>
        <end position="379"/>
    </location>
</feature>
<dbReference type="RefSeq" id="WP_345823419.1">
    <property type="nucleotide sequence ID" value="NZ_JBDIML010000001.1"/>
</dbReference>
<dbReference type="InterPro" id="IPR006675">
    <property type="entry name" value="HDIG_dom"/>
</dbReference>
<dbReference type="PANTHER" id="PTHR36442:SF1">
    <property type="entry name" value="CYCLIC-DI-AMP PHOSPHODIESTERASE PGPH"/>
    <property type="match status" value="1"/>
</dbReference>
<evidence type="ECO:0000313" key="4">
    <source>
        <dbReference type="EMBL" id="MEN2765951.1"/>
    </source>
</evidence>
<dbReference type="PROSITE" id="PS51831">
    <property type="entry name" value="HD"/>
    <property type="match status" value="1"/>
</dbReference>
<feature type="transmembrane region" description="Helical" evidence="2">
    <location>
        <begin position="416"/>
        <end position="436"/>
    </location>
</feature>
<dbReference type="InterPro" id="IPR003607">
    <property type="entry name" value="HD/PDEase_dom"/>
</dbReference>
<dbReference type="Pfam" id="PF07698">
    <property type="entry name" value="7TM-7TMR_HD"/>
    <property type="match status" value="1"/>
</dbReference>
<evidence type="ECO:0000259" key="3">
    <source>
        <dbReference type="PROSITE" id="PS51831"/>
    </source>
</evidence>
<dbReference type="Pfam" id="PF07697">
    <property type="entry name" value="7TMR-HDED"/>
    <property type="match status" value="1"/>
</dbReference>
<keyword evidence="1" id="KW-0175">Coiled coil</keyword>
<feature type="transmembrane region" description="Helical" evidence="2">
    <location>
        <begin position="21"/>
        <end position="41"/>
    </location>
</feature>
<gene>
    <name evidence="4" type="ORF">ABC228_02010</name>
</gene>
<evidence type="ECO:0000313" key="5">
    <source>
        <dbReference type="Proteomes" id="UP001444625"/>
    </source>
</evidence>
<dbReference type="Pfam" id="PF01966">
    <property type="entry name" value="HD"/>
    <property type="match status" value="1"/>
</dbReference>
<dbReference type="InterPro" id="IPR052722">
    <property type="entry name" value="PgpH_phosphodiesterase"/>
</dbReference>
<dbReference type="SMART" id="SM00471">
    <property type="entry name" value="HDc"/>
    <property type="match status" value="1"/>
</dbReference>
<dbReference type="Proteomes" id="UP001444625">
    <property type="component" value="Unassembled WGS sequence"/>
</dbReference>
<feature type="transmembrane region" description="Helical" evidence="2">
    <location>
        <begin position="280"/>
        <end position="301"/>
    </location>
</feature>
<feature type="domain" description="HD" evidence="3">
    <location>
        <begin position="504"/>
        <end position="646"/>
    </location>
</feature>
<dbReference type="InterPro" id="IPR011621">
    <property type="entry name" value="Metal-dep_PHydrolase_7TM_intra"/>
</dbReference>
<dbReference type="Gene3D" id="1.10.3210.10">
    <property type="entry name" value="Hypothetical protein af1432"/>
    <property type="match status" value="1"/>
</dbReference>